<protein>
    <submittedName>
        <fullName evidence="1">Uncharacterized protein</fullName>
    </submittedName>
</protein>
<keyword evidence="2" id="KW-1185">Reference proteome</keyword>
<name>A0A2N0VHT6_9BACT</name>
<dbReference type="AlphaFoldDB" id="A0A2N0VHT6"/>
<dbReference type="RefSeq" id="WP_101073293.1">
    <property type="nucleotide sequence ID" value="NZ_PISP01000002.1"/>
</dbReference>
<gene>
    <name evidence="1" type="ORF">CWD77_09345</name>
</gene>
<dbReference type="EMBL" id="PISP01000002">
    <property type="protein sequence ID" value="PKD43753.1"/>
    <property type="molecule type" value="Genomic_DNA"/>
</dbReference>
<dbReference type="OrthoDB" id="1524090at2"/>
<comment type="caution">
    <text evidence="1">The sequence shown here is derived from an EMBL/GenBank/DDBJ whole genome shotgun (WGS) entry which is preliminary data.</text>
</comment>
<dbReference type="Proteomes" id="UP000233398">
    <property type="component" value="Unassembled WGS sequence"/>
</dbReference>
<evidence type="ECO:0000313" key="1">
    <source>
        <dbReference type="EMBL" id="PKD43753.1"/>
    </source>
</evidence>
<proteinExistence type="predicted"/>
<organism evidence="1 2">
    <name type="scientific">Rhodohalobacter barkolensis</name>
    <dbReference type="NCBI Taxonomy" id="2053187"/>
    <lineage>
        <taxon>Bacteria</taxon>
        <taxon>Pseudomonadati</taxon>
        <taxon>Balneolota</taxon>
        <taxon>Balneolia</taxon>
        <taxon>Balneolales</taxon>
        <taxon>Balneolaceae</taxon>
        <taxon>Rhodohalobacter</taxon>
    </lineage>
</organism>
<evidence type="ECO:0000313" key="2">
    <source>
        <dbReference type="Proteomes" id="UP000233398"/>
    </source>
</evidence>
<reference evidence="1 2" key="1">
    <citation type="submission" date="2017-11" db="EMBL/GenBank/DDBJ databases">
        <title>Rhodohalobacter 15182 sp. nov., isolated from a salt lake.</title>
        <authorList>
            <person name="Han S."/>
        </authorList>
    </citation>
    <scope>NUCLEOTIDE SEQUENCE [LARGE SCALE GENOMIC DNA]</scope>
    <source>
        <strain evidence="1 2">15182</strain>
    </source>
</reference>
<accession>A0A2N0VHT6</accession>
<sequence length="130" mass="14380">MDRLFEIICVLIEKIEDLVGQIARSQNGRVNSVISPTGIGDGSPQRLAARNDRRVGMIIHNNSAAILYIALASDRVDESYYSFAIQPQEHLLLDQESIKETYKEAIMGVWAEGAPATSVAMVTELFKEEA</sequence>